<proteinExistence type="predicted"/>
<dbReference type="InterPro" id="IPR006311">
    <property type="entry name" value="TAT_signal"/>
</dbReference>
<dbReference type="RefSeq" id="WP_258302932.1">
    <property type="nucleotide sequence ID" value="NZ_CP078063.1"/>
</dbReference>
<accession>A0ABY5RF92</accession>
<sequence length="336" mass="36984">MPVRDTHANRRDVLKATGTAIAAGSLAGCLGSVTGGGSSTVSITLGHGIASEEPLWLMDAMPDILDHWGSAYEAEFKAFPANNQRLQAFQAGELQAGTSAAVTAIFSTNKGLPLTVVANITQEREDTFHEKFLARPDSGMDGLNKESLEGKKVGICAFKSWCDLWAQSAIREVGLVPDEDVELVKVPFPSMGEAVSKGQVDTAIFPPVFEMLGKQKHGLKPIFSVIDTVGWEHDLMELWFSTQFIEQNPDVVEKFLQDYSTAVDYYNNNVKESKRAIHDAGYVQTPKETYVSLPNYTHSVQPLTESLKKINQLVADMGWIEEPVEIDNLYNLEYLP</sequence>
<dbReference type="Gene3D" id="3.40.190.10">
    <property type="entry name" value="Periplasmic binding protein-like II"/>
    <property type="match status" value="2"/>
</dbReference>
<dbReference type="SUPFAM" id="SSF53850">
    <property type="entry name" value="Periplasmic binding protein-like II"/>
    <property type="match status" value="1"/>
</dbReference>
<keyword evidence="3" id="KW-1185">Reference proteome</keyword>
<evidence type="ECO:0000259" key="1">
    <source>
        <dbReference type="Pfam" id="PF09084"/>
    </source>
</evidence>
<name>A0ABY5RF92_HALLR</name>
<dbReference type="Proteomes" id="UP001058330">
    <property type="component" value="Chromosome"/>
</dbReference>
<dbReference type="Pfam" id="PF09084">
    <property type="entry name" value="NMT1"/>
    <property type="match status" value="1"/>
</dbReference>
<dbReference type="EMBL" id="CP078063">
    <property type="protein sequence ID" value="UVE51029.1"/>
    <property type="molecule type" value="Genomic_DNA"/>
</dbReference>
<dbReference type="PANTHER" id="PTHR30024">
    <property type="entry name" value="ALIPHATIC SULFONATES-BINDING PROTEIN-RELATED"/>
    <property type="match status" value="1"/>
</dbReference>
<protein>
    <submittedName>
        <fullName evidence="2">ABC transporter substrate-binding protein</fullName>
    </submittedName>
</protein>
<feature type="domain" description="SsuA/THI5-like" evidence="1">
    <location>
        <begin position="81"/>
        <end position="269"/>
    </location>
</feature>
<dbReference type="GeneID" id="74528001"/>
<gene>
    <name evidence="2" type="ORF">KU306_03850</name>
</gene>
<dbReference type="InterPro" id="IPR015168">
    <property type="entry name" value="SsuA/THI5"/>
</dbReference>
<evidence type="ECO:0000313" key="3">
    <source>
        <dbReference type="Proteomes" id="UP001058330"/>
    </source>
</evidence>
<organism evidence="2 3">
    <name type="scientific">Haloferax larsenii</name>
    <dbReference type="NCBI Taxonomy" id="302484"/>
    <lineage>
        <taxon>Archaea</taxon>
        <taxon>Methanobacteriati</taxon>
        <taxon>Methanobacteriota</taxon>
        <taxon>Stenosarchaea group</taxon>
        <taxon>Halobacteria</taxon>
        <taxon>Halobacteriales</taxon>
        <taxon>Haloferacaceae</taxon>
        <taxon>Haloferax</taxon>
    </lineage>
</organism>
<dbReference type="PROSITE" id="PS51318">
    <property type="entry name" value="TAT"/>
    <property type="match status" value="1"/>
</dbReference>
<dbReference type="PROSITE" id="PS51257">
    <property type="entry name" value="PROKAR_LIPOPROTEIN"/>
    <property type="match status" value="1"/>
</dbReference>
<evidence type="ECO:0000313" key="2">
    <source>
        <dbReference type="EMBL" id="UVE51029.1"/>
    </source>
</evidence>
<reference evidence="2" key="1">
    <citation type="submission" date="2021-07" db="EMBL/GenBank/DDBJ databases">
        <title>Studies on halocins as antimicrobial molecules from haloarchaea.</title>
        <authorList>
            <person name="Kumar S."/>
            <person name="Khare S.K."/>
        </authorList>
    </citation>
    <scope>NUCLEOTIDE SEQUENCE</scope>
    <source>
        <strain evidence="2">NCIM 5678</strain>
    </source>
</reference>